<dbReference type="RefSeq" id="WP_197446379.1">
    <property type="nucleotide sequence ID" value="NZ_CP036426.1"/>
</dbReference>
<protein>
    <submittedName>
        <fullName evidence="1">Uncharacterized protein</fullName>
    </submittedName>
</protein>
<name>A0A518H978_9BACT</name>
<dbReference type="Proteomes" id="UP000317835">
    <property type="component" value="Chromosome"/>
</dbReference>
<gene>
    <name evidence="1" type="ORF">ElP_53470</name>
</gene>
<proteinExistence type="predicted"/>
<dbReference type="EMBL" id="CP036426">
    <property type="protein sequence ID" value="QDV37408.1"/>
    <property type="molecule type" value="Genomic_DNA"/>
</dbReference>
<accession>A0A518H978</accession>
<organism evidence="1 2">
    <name type="scientific">Tautonia plasticadhaerens</name>
    <dbReference type="NCBI Taxonomy" id="2527974"/>
    <lineage>
        <taxon>Bacteria</taxon>
        <taxon>Pseudomonadati</taxon>
        <taxon>Planctomycetota</taxon>
        <taxon>Planctomycetia</taxon>
        <taxon>Isosphaerales</taxon>
        <taxon>Isosphaeraceae</taxon>
        <taxon>Tautonia</taxon>
    </lineage>
</organism>
<evidence type="ECO:0000313" key="1">
    <source>
        <dbReference type="EMBL" id="QDV37408.1"/>
    </source>
</evidence>
<sequence>MSPSDFDYLRFELSFIDPVTGVPRRATLALATSEAWTLAGEALDPDFAVQDLAPFARVVVALRVEGLVPDPGDGPASIRM</sequence>
<dbReference type="AlphaFoldDB" id="A0A518H978"/>
<evidence type="ECO:0000313" key="2">
    <source>
        <dbReference type="Proteomes" id="UP000317835"/>
    </source>
</evidence>
<dbReference type="KEGG" id="tpla:ElP_53470"/>
<keyword evidence="2" id="KW-1185">Reference proteome</keyword>
<reference evidence="1 2" key="1">
    <citation type="submission" date="2019-02" db="EMBL/GenBank/DDBJ databases">
        <title>Deep-cultivation of Planctomycetes and their phenomic and genomic characterization uncovers novel biology.</title>
        <authorList>
            <person name="Wiegand S."/>
            <person name="Jogler M."/>
            <person name="Boedeker C."/>
            <person name="Pinto D."/>
            <person name="Vollmers J."/>
            <person name="Rivas-Marin E."/>
            <person name="Kohn T."/>
            <person name="Peeters S.H."/>
            <person name="Heuer A."/>
            <person name="Rast P."/>
            <person name="Oberbeckmann S."/>
            <person name="Bunk B."/>
            <person name="Jeske O."/>
            <person name="Meyerdierks A."/>
            <person name="Storesund J.E."/>
            <person name="Kallscheuer N."/>
            <person name="Luecker S."/>
            <person name="Lage O.M."/>
            <person name="Pohl T."/>
            <person name="Merkel B.J."/>
            <person name="Hornburger P."/>
            <person name="Mueller R.-W."/>
            <person name="Bruemmer F."/>
            <person name="Labrenz M."/>
            <person name="Spormann A.M."/>
            <person name="Op den Camp H."/>
            <person name="Overmann J."/>
            <person name="Amann R."/>
            <person name="Jetten M.S.M."/>
            <person name="Mascher T."/>
            <person name="Medema M.H."/>
            <person name="Devos D.P."/>
            <person name="Kaster A.-K."/>
            <person name="Ovreas L."/>
            <person name="Rohde M."/>
            <person name="Galperin M.Y."/>
            <person name="Jogler C."/>
        </authorList>
    </citation>
    <scope>NUCLEOTIDE SEQUENCE [LARGE SCALE GENOMIC DNA]</scope>
    <source>
        <strain evidence="1 2">ElP</strain>
    </source>
</reference>